<evidence type="ECO:0000313" key="4">
    <source>
        <dbReference type="Proteomes" id="UP000284605"/>
    </source>
</evidence>
<accession>A0A418WC15</accession>
<name>A0A418WC15_9PROT</name>
<dbReference type="AlphaFoldDB" id="A0A418WC15"/>
<dbReference type="RefSeq" id="WP_119778210.1">
    <property type="nucleotide sequence ID" value="NZ_QYUK01000011.1"/>
</dbReference>
<dbReference type="InterPro" id="IPR001343">
    <property type="entry name" value="Hemolysn_Ca-bd"/>
</dbReference>
<keyword evidence="4" id="KW-1185">Reference proteome</keyword>
<protein>
    <submittedName>
        <fullName evidence="3">Calcium-binding protein</fullName>
    </submittedName>
</protein>
<dbReference type="PANTHER" id="PTHR38340:SF1">
    <property type="entry name" value="S-LAYER PROTEIN"/>
    <property type="match status" value="1"/>
</dbReference>
<evidence type="ECO:0000256" key="1">
    <source>
        <dbReference type="ARBA" id="ARBA00004613"/>
    </source>
</evidence>
<dbReference type="Gene3D" id="2.150.10.10">
    <property type="entry name" value="Serralysin-like metalloprotease, C-terminal"/>
    <property type="match status" value="2"/>
</dbReference>
<dbReference type="Pfam" id="PF00353">
    <property type="entry name" value="HemolysinCabind"/>
    <property type="match status" value="2"/>
</dbReference>
<comment type="caution">
    <text evidence="3">The sequence shown here is derived from an EMBL/GenBank/DDBJ whole genome shotgun (WGS) entry which is preliminary data.</text>
</comment>
<dbReference type="GO" id="GO:0005509">
    <property type="term" value="F:calcium ion binding"/>
    <property type="evidence" value="ECO:0007669"/>
    <property type="project" value="InterPro"/>
</dbReference>
<organism evidence="3 4">
    <name type="scientific">Oleomonas cavernae</name>
    <dbReference type="NCBI Taxonomy" id="2320859"/>
    <lineage>
        <taxon>Bacteria</taxon>
        <taxon>Pseudomonadati</taxon>
        <taxon>Pseudomonadota</taxon>
        <taxon>Alphaproteobacteria</taxon>
        <taxon>Acetobacterales</taxon>
        <taxon>Acetobacteraceae</taxon>
        <taxon>Oleomonas</taxon>
    </lineage>
</organism>
<dbReference type="PROSITE" id="PS00330">
    <property type="entry name" value="HEMOLYSIN_CALCIUM"/>
    <property type="match status" value="3"/>
</dbReference>
<dbReference type="PRINTS" id="PR00313">
    <property type="entry name" value="CABNDNGRPT"/>
</dbReference>
<evidence type="ECO:0000256" key="2">
    <source>
        <dbReference type="ARBA" id="ARBA00022525"/>
    </source>
</evidence>
<dbReference type="EMBL" id="QYUK01000011">
    <property type="protein sequence ID" value="RJF87571.1"/>
    <property type="molecule type" value="Genomic_DNA"/>
</dbReference>
<dbReference type="PANTHER" id="PTHR38340">
    <property type="entry name" value="S-LAYER PROTEIN"/>
    <property type="match status" value="1"/>
</dbReference>
<evidence type="ECO:0000313" key="3">
    <source>
        <dbReference type="EMBL" id="RJF87571.1"/>
    </source>
</evidence>
<sequence length="689" mass="72552">MRNWNTPGVAIDREAFSSTVDAAGQIHFYFAATDAEKTTVDGLKIDRLGGVAGAIETVLQVEVPDPSLPPRPPTPGYYQDFPDLVTPPAFDRALTGGDGSRFLFSSNLIEHYEYFGEPYDDTGYYEKTYYQDYYTAYVLGDSTTYDDFEFVVRGELIDVYYNEYAEFYDEEADEYYYEGIEDSYALETSIEGVTVGAFDSAGFLAAYRSQTYVPQLSGLYARKIDPDVASQPAVLLDGTPVGDAAVIERAGDLLGVVWVNSVGTESFVLSMGAFRADGTLQRSFNTTIPLASLDGQPVLSGLTVLGAATVEGGDIFAVVEIGGVPYLGQFTAALQPAGDFAKIAGGRWTGSTREHVETLSIVALPDGGFVMALSLEQDDTPGGADHRIVLQQYDGDGAIVGSSFKIAAADGGWVQLGDLGDGRVVLSWTHDGQTLTQTLDTRTTALVDAGTPDVDTTIGTALGDTLSGDAGNDRLVGGAGNDRLLGEAGNDLLIGGAGADRMDGGAGRDVARFETAVTVDLLDGSLNTGEAKGDLFTSIESLRGSYQDDRLSGTNGADILDGQGGDDWLLGRDGDDILIGGSGLDKLFGGAGADQFRFEGKGEGHDTIDDFTRGTDLIVLRQDGFDITALNLVVANAPVASTGAATFLFKKSTGLLSFDADGNGAGQAIEVATLTGINNLTSADFLLIA</sequence>
<dbReference type="OrthoDB" id="7681731at2"/>
<dbReference type="Proteomes" id="UP000284605">
    <property type="component" value="Unassembled WGS sequence"/>
</dbReference>
<dbReference type="SUPFAM" id="SSF51120">
    <property type="entry name" value="beta-Roll"/>
    <property type="match status" value="2"/>
</dbReference>
<comment type="subcellular location">
    <subcellularLocation>
        <location evidence="1">Secreted</location>
    </subcellularLocation>
</comment>
<gene>
    <name evidence="3" type="ORF">D3874_11520</name>
</gene>
<dbReference type="InterPro" id="IPR018511">
    <property type="entry name" value="Hemolysin-typ_Ca-bd_CS"/>
</dbReference>
<dbReference type="InterPro" id="IPR050557">
    <property type="entry name" value="RTX_toxin/Mannuronan_C5-epim"/>
</dbReference>
<keyword evidence="2" id="KW-0964">Secreted</keyword>
<dbReference type="InterPro" id="IPR011049">
    <property type="entry name" value="Serralysin-like_metalloprot_C"/>
</dbReference>
<dbReference type="GO" id="GO:0005576">
    <property type="term" value="C:extracellular region"/>
    <property type="evidence" value="ECO:0007669"/>
    <property type="project" value="UniProtKB-SubCell"/>
</dbReference>
<proteinExistence type="predicted"/>
<reference evidence="3 4" key="1">
    <citation type="submission" date="2018-09" db="EMBL/GenBank/DDBJ databases">
        <authorList>
            <person name="Zhu H."/>
        </authorList>
    </citation>
    <scope>NUCLEOTIDE SEQUENCE [LARGE SCALE GENOMIC DNA]</scope>
    <source>
        <strain evidence="3 4">K1W22B-8</strain>
    </source>
</reference>